<comment type="function">
    <text evidence="1">ATPase. Has a role at an early stage in the morphogenesis of the spore coat.</text>
</comment>
<dbReference type="AlphaFoldDB" id="A0A4Y7R9D1"/>
<dbReference type="Proteomes" id="UP000298324">
    <property type="component" value="Unassembled WGS sequence"/>
</dbReference>
<dbReference type="CDD" id="cd00882">
    <property type="entry name" value="Ras_like_GTPase"/>
    <property type="match status" value="1"/>
</dbReference>
<organism evidence="5 6">
    <name type="scientific">Pelotomaculum schinkii</name>
    <dbReference type="NCBI Taxonomy" id="78350"/>
    <lineage>
        <taxon>Bacteria</taxon>
        <taxon>Bacillati</taxon>
        <taxon>Bacillota</taxon>
        <taxon>Clostridia</taxon>
        <taxon>Eubacteriales</taxon>
        <taxon>Desulfotomaculaceae</taxon>
        <taxon>Pelotomaculum</taxon>
    </lineage>
</organism>
<dbReference type="InterPro" id="IPR027417">
    <property type="entry name" value="P-loop_NTPase"/>
</dbReference>
<dbReference type="PIRSF" id="PIRSF007466">
    <property type="entry name" value="SpoIVA"/>
    <property type="match status" value="1"/>
</dbReference>
<dbReference type="GO" id="GO:0005524">
    <property type="term" value="F:ATP binding"/>
    <property type="evidence" value="ECO:0007669"/>
    <property type="project" value="UniProtKB-KW"/>
</dbReference>
<proteinExistence type="predicted"/>
<reference evidence="5 6" key="1">
    <citation type="journal article" date="2018" name="Environ. Microbiol.">
        <title>Novel energy conservation strategies and behaviour of Pelotomaculum schinkii driving syntrophic propionate catabolism.</title>
        <authorList>
            <person name="Hidalgo-Ahumada C.A.P."/>
            <person name="Nobu M.K."/>
            <person name="Narihiro T."/>
            <person name="Tamaki H."/>
            <person name="Liu W.T."/>
            <person name="Kamagata Y."/>
            <person name="Stams A.J.M."/>
            <person name="Imachi H."/>
            <person name="Sousa D.Z."/>
        </authorList>
    </citation>
    <scope>NUCLEOTIDE SEQUENCE [LARGE SCALE GENOMIC DNA]</scope>
    <source>
        <strain evidence="5 6">HH</strain>
    </source>
</reference>
<dbReference type="EC" id="3.6.1.-" evidence="1"/>
<evidence type="ECO:0000313" key="6">
    <source>
        <dbReference type="Proteomes" id="UP000298324"/>
    </source>
</evidence>
<keyword evidence="1" id="KW-0067">ATP-binding</keyword>
<protein>
    <recommendedName>
        <fullName evidence="1">Stage IV sporulation protein A</fullName>
        <ecNumber evidence="1">3.6.1.-</ecNumber>
    </recommendedName>
    <alternativeName>
        <fullName evidence="1">Coat morphogenetic protein SpoIVA</fullName>
    </alternativeName>
</protein>
<keyword evidence="6" id="KW-1185">Reference proteome</keyword>
<dbReference type="InterPro" id="IPR046841">
    <property type="entry name" value="SpoIVA_middle"/>
</dbReference>
<dbReference type="Pfam" id="PF20439">
    <property type="entry name" value="SpoIVA_C"/>
    <property type="match status" value="1"/>
</dbReference>
<evidence type="ECO:0000259" key="4">
    <source>
        <dbReference type="Pfam" id="PF20439"/>
    </source>
</evidence>
<gene>
    <name evidence="5" type="primary">spoIVA</name>
    <name evidence="5" type="ORF">Psch_02334</name>
</gene>
<feature type="domain" description="Stage IV sporulation protein A middle" evidence="3">
    <location>
        <begin position="238"/>
        <end position="416"/>
    </location>
</feature>
<keyword evidence="1" id="KW-0963">Cytoplasm</keyword>
<accession>A0A4Y7R9D1</accession>
<comment type="subcellular location">
    <subcellularLocation>
        <location evidence="1">Cytoplasm</location>
    </subcellularLocation>
</comment>
<keyword evidence="1" id="KW-0547">Nucleotide-binding</keyword>
<dbReference type="Pfam" id="PF20438">
    <property type="entry name" value="SpoIVA_middle"/>
    <property type="match status" value="1"/>
</dbReference>
<keyword evidence="1 5" id="KW-0378">Hydrolase</keyword>
<dbReference type="RefSeq" id="WP_190240395.1">
    <property type="nucleotide sequence ID" value="NZ_QFGA01000002.1"/>
</dbReference>
<dbReference type="NCBIfam" id="TIGR02836">
    <property type="entry name" value="spore_IV_A"/>
    <property type="match status" value="1"/>
</dbReference>
<evidence type="ECO:0000259" key="3">
    <source>
        <dbReference type="Pfam" id="PF20438"/>
    </source>
</evidence>
<dbReference type="EMBL" id="QFGA01000002">
    <property type="protein sequence ID" value="TEB05293.1"/>
    <property type="molecule type" value="Genomic_DNA"/>
</dbReference>
<name>A0A4Y7R9D1_9FIRM</name>
<evidence type="ECO:0000259" key="2">
    <source>
        <dbReference type="Pfam" id="PF09547"/>
    </source>
</evidence>
<dbReference type="SUPFAM" id="SSF52540">
    <property type="entry name" value="P-loop containing nucleoside triphosphate hydrolases"/>
    <property type="match status" value="1"/>
</dbReference>
<keyword evidence="1" id="KW-0749">Sporulation</keyword>
<evidence type="ECO:0000256" key="1">
    <source>
        <dbReference type="PIRNR" id="PIRNR007466"/>
    </source>
</evidence>
<comment type="caution">
    <text evidence="5">The sequence shown here is derived from an EMBL/GenBank/DDBJ whole genome shotgun (WGS) entry which is preliminary data.</text>
</comment>
<dbReference type="InterPro" id="IPR046840">
    <property type="entry name" value="SpoIVA_C"/>
</dbReference>
<comment type="catalytic activity">
    <reaction evidence="1">
        <text>ATP + H2O = ADP + phosphate + H(+)</text>
        <dbReference type="Rhea" id="RHEA:13065"/>
        <dbReference type="ChEBI" id="CHEBI:15377"/>
        <dbReference type="ChEBI" id="CHEBI:15378"/>
        <dbReference type="ChEBI" id="CHEBI:30616"/>
        <dbReference type="ChEBI" id="CHEBI:43474"/>
        <dbReference type="ChEBI" id="CHEBI:456216"/>
    </reaction>
</comment>
<dbReference type="InterPro" id="IPR014201">
    <property type="entry name" value="Spore_IV_A"/>
</dbReference>
<dbReference type="GO" id="GO:0016887">
    <property type="term" value="F:ATP hydrolysis activity"/>
    <property type="evidence" value="ECO:0007669"/>
    <property type="project" value="InterPro"/>
</dbReference>
<dbReference type="GO" id="GO:0005737">
    <property type="term" value="C:cytoplasm"/>
    <property type="evidence" value="ECO:0007669"/>
    <property type="project" value="UniProtKB-SubCell"/>
</dbReference>
<feature type="domain" description="Stage IV sporulation protein A ATPase" evidence="2">
    <location>
        <begin position="1"/>
        <end position="237"/>
    </location>
</feature>
<sequence length="492" mass="55758">MERTDIFRDIAERTGGDLYLGVVGGVRTGKSTFIKRFMEQMVLPNMKDVHDRERAKDELPQGAAGRTVMTTEPKFVPNESVEIQITPNLTVKMRMVDCVGYRVEGALGYEEEDGPRMVSTPWFEEPIPFQDAAEVGTRKVISEHSTMGLVMTTDGSITEIPRENYVEAEERVIEEMKDINRPFLVLLNSTNSSSEEVLQLAAELSEKYDVPVIPVDCVQMTQADILNILEKLLYEFPVNEVNISLPPWVEELEIRHWLRQKFEESVRETVKNVRRLRDVNIAVESLGDYDFVDQVSLRSMDMGSGSASISITSDPSLFYKVLSEESGFVIEGERELFRLVKELSVAKREFDKVSQALDEVREIGYGVVIPSVDELVLEEPELIRQGSRFGVKLKATAPSLHLIKADITTELTPLIGTESQCEELVQYMLKEFEDNPQKIWNSEIFGKSVHDLVREGIQNKLHRMPENAQLKLQETLQRIVNEGSGGLICIII</sequence>
<feature type="domain" description="Sporulation stage IV protein A C-terminal" evidence="4">
    <location>
        <begin position="417"/>
        <end position="492"/>
    </location>
</feature>
<dbReference type="Pfam" id="PF09547">
    <property type="entry name" value="SpoIVA_ATPase"/>
    <property type="match status" value="1"/>
</dbReference>
<evidence type="ECO:0000313" key="5">
    <source>
        <dbReference type="EMBL" id="TEB05293.1"/>
    </source>
</evidence>
<dbReference type="InterPro" id="IPR046842">
    <property type="entry name" value="SpoIVA_ATPase"/>
</dbReference>
<dbReference type="Gene3D" id="3.40.50.300">
    <property type="entry name" value="P-loop containing nucleotide triphosphate hydrolases"/>
    <property type="match status" value="1"/>
</dbReference>
<dbReference type="GO" id="GO:0030435">
    <property type="term" value="P:sporulation resulting in formation of a cellular spore"/>
    <property type="evidence" value="ECO:0007669"/>
    <property type="project" value="UniProtKB-KW"/>
</dbReference>